<evidence type="ECO:0000256" key="5">
    <source>
        <dbReference type="ARBA" id="ARBA00023014"/>
    </source>
</evidence>
<dbReference type="InterPro" id="IPR019591">
    <property type="entry name" value="Mrp/NBP35_ATP-bd"/>
</dbReference>
<dbReference type="HAMAP" id="MF_02040">
    <property type="entry name" value="Mrp_NBP35"/>
    <property type="match status" value="1"/>
</dbReference>
<dbReference type="GO" id="GO:0016226">
    <property type="term" value="P:iron-sulfur cluster assembly"/>
    <property type="evidence" value="ECO:0007669"/>
    <property type="project" value="InterPro"/>
</dbReference>
<keyword evidence="3 6" id="KW-0067">ATP-binding</keyword>
<protein>
    <recommendedName>
        <fullName evidence="6">Iron-sulfur cluster carrier protein</fullName>
    </recommendedName>
</protein>
<dbReference type="HOGENOM" id="CLU_024839_0_1_0"/>
<keyword evidence="6" id="KW-0378">Hydrolase</keyword>
<comment type="similarity">
    <text evidence="6">Belongs to the Mrp/NBP35 ATP-binding proteins family.</text>
</comment>
<keyword evidence="2 6" id="KW-0547">Nucleotide-binding</keyword>
<gene>
    <name evidence="7" type="ordered locus">Kole_1453</name>
</gene>
<evidence type="ECO:0000313" key="8">
    <source>
        <dbReference type="Proteomes" id="UP000002382"/>
    </source>
</evidence>
<dbReference type="InterPro" id="IPR000808">
    <property type="entry name" value="Mrp-like_CS"/>
</dbReference>
<evidence type="ECO:0000256" key="3">
    <source>
        <dbReference type="ARBA" id="ARBA00022840"/>
    </source>
</evidence>
<dbReference type="GO" id="GO:0046872">
    <property type="term" value="F:metal ion binding"/>
    <property type="evidence" value="ECO:0007669"/>
    <property type="project" value="UniProtKB-KW"/>
</dbReference>
<dbReference type="GO" id="GO:0140663">
    <property type="term" value="F:ATP-dependent FeS chaperone activity"/>
    <property type="evidence" value="ECO:0007669"/>
    <property type="project" value="InterPro"/>
</dbReference>
<dbReference type="AlphaFoldDB" id="C5CE43"/>
<comment type="subunit">
    <text evidence="6">Homodimer.</text>
</comment>
<dbReference type="STRING" id="521045.Kole_1453"/>
<dbReference type="eggNOG" id="COG0489">
    <property type="taxonomic scope" value="Bacteria"/>
</dbReference>
<keyword evidence="1 6" id="KW-0479">Metal-binding</keyword>
<dbReference type="CDD" id="cd02037">
    <property type="entry name" value="Mrp_NBP35"/>
    <property type="match status" value="1"/>
</dbReference>
<feature type="binding site" evidence="6">
    <location>
        <begin position="30"/>
        <end position="37"/>
    </location>
    <ligand>
        <name>ATP</name>
        <dbReference type="ChEBI" id="CHEBI:30616"/>
    </ligand>
</feature>
<dbReference type="PANTHER" id="PTHR42961">
    <property type="entry name" value="IRON-SULFUR PROTEIN NUBPL"/>
    <property type="match status" value="1"/>
</dbReference>
<organism evidence="7 8">
    <name type="scientific">Kosmotoga olearia (strain ATCC BAA-1733 / DSM 21960 / TBF 19.5.1)</name>
    <dbReference type="NCBI Taxonomy" id="521045"/>
    <lineage>
        <taxon>Bacteria</taxon>
        <taxon>Thermotogati</taxon>
        <taxon>Thermotogota</taxon>
        <taxon>Thermotogae</taxon>
        <taxon>Kosmotogales</taxon>
        <taxon>Kosmotogaceae</taxon>
        <taxon>Kosmotoga</taxon>
    </lineage>
</organism>
<dbReference type="SUPFAM" id="SSF52540">
    <property type="entry name" value="P-loop containing nucleoside triphosphate hydrolases"/>
    <property type="match status" value="1"/>
</dbReference>
<dbReference type="GO" id="GO:0016887">
    <property type="term" value="F:ATP hydrolysis activity"/>
    <property type="evidence" value="ECO:0007669"/>
    <property type="project" value="UniProtKB-UniRule"/>
</dbReference>
<accession>C5CE43</accession>
<evidence type="ECO:0000256" key="2">
    <source>
        <dbReference type="ARBA" id="ARBA00022741"/>
    </source>
</evidence>
<comment type="function">
    <text evidence="6">Binds and transfers iron-sulfur (Fe-S) clusters to target apoproteins. Can hydrolyze ATP.</text>
</comment>
<evidence type="ECO:0000256" key="6">
    <source>
        <dbReference type="HAMAP-Rule" id="MF_02040"/>
    </source>
</evidence>
<dbReference type="Gene3D" id="3.40.50.300">
    <property type="entry name" value="P-loop containing nucleotide triphosphate hydrolases"/>
    <property type="match status" value="1"/>
</dbReference>
<dbReference type="KEGG" id="kol:Kole_1453"/>
<dbReference type="PROSITE" id="PS01215">
    <property type="entry name" value="MRP"/>
    <property type="match status" value="1"/>
</dbReference>
<dbReference type="FunFam" id="3.40.50.300:FF:001119">
    <property type="entry name" value="Iron-sulfur cluster carrier protein"/>
    <property type="match status" value="1"/>
</dbReference>
<reference evidence="7 8" key="1">
    <citation type="submission" date="2009-06" db="EMBL/GenBank/DDBJ databases">
        <title>Complete sequence of Thermotogales bacterium TBF 19.5.1.</title>
        <authorList>
            <consortium name="US DOE Joint Genome Institute"/>
            <person name="Lucas S."/>
            <person name="Copeland A."/>
            <person name="Lapidus A."/>
            <person name="Glavina del Rio T."/>
            <person name="Tice H."/>
            <person name="Bruce D."/>
            <person name="Goodwin L."/>
            <person name="Pitluck S."/>
            <person name="Chertkov O."/>
            <person name="Brettin T."/>
            <person name="Detter J.C."/>
            <person name="Han C."/>
            <person name="Schmutz J."/>
            <person name="Larimer F."/>
            <person name="Land M."/>
            <person name="Hauser L."/>
            <person name="Kyrpides N."/>
            <person name="Ovchinnikova G."/>
            <person name="Noll K."/>
        </authorList>
    </citation>
    <scope>NUCLEOTIDE SEQUENCE [LARGE SCALE GENOMIC DNA]</scope>
    <source>
        <strain evidence="8">ATCC BAA-1733 / DSM 21960 / TBF 19.5.1</strain>
    </source>
</reference>
<dbReference type="InterPro" id="IPR033756">
    <property type="entry name" value="YlxH/NBP35"/>
</dbReference>
<dbReference type="GO" id="GO:0051539">
    <property type="term" value="F:4 iron, 4 sulfur cluster binding"/>
    <property type="evidence" value="ECO:0007669"/>
    <property type="project" value="TreeGrafter"/>
</dbReference>
<keyword evidence="4 6" id="KW-0408">Iron</keyword>
<dbReference type="PANTHER" id="PTHR42961:SF2">
    <property type="entry name" value="IRON-SULFUR PROTEIN NUBPL"/>
    <property type="match status" value="1"/>
</dbReference>
<keyword evidence="8" id="KW-1185">Reference proteome</keyword>
<evidence type="ECO:0000313" key="7">
    <source>
        <dbReference type="EMBL" id="ACR80145.1"/>
    </source>
</evidence>
<evidence type="ECO:0000256" key="4">
    <source>
        <dbReference type="ARBA" id="ARBA00023004"/>
    </source>
</evidence>
<evidence type="ECO:0000256" key="1">
    <source>
        <dbReference type="ARBA" id="ARBA00022723"/>
    </source>
</evidence>
<name>C5CE43_KOSOT</name>
<keyword evidence="5 6" id="KW-0411">Iron-sulfur</keyword>
<sequence length="269" mass="29294">MATARNLAETMKKVRENMSHIKHKILVMSGKGGVGKSTVAVNLAVALADEGFKTGLIDIDLHGPNVAKMVGLNKKPVVVEDQIIPQELLPNLKVVSLASFVEEDTPVIWRGPMKTSAIYQFLGDVAWGELDFLIIDAPPGTGDEPLTILQTVPDIRPLVVTTPQEVSVLDVGRALKFVESMKKKLLGIVENMSYMVCPHCGGKIELFGKGGGEKLAKEFSATLLGQIPFDPKVVSNSDRGETIITHMRGSIVEKSFRDLVKKIVEEVER</sequence>
<dbReference type="EMBL" id="CP001634">
    <property type="protein sequence ID" value="ACR80145.1"/>
    <property type="molecule type" value="Genomic_DNA"/>
</dbReference>
<dbReference type="OrthoDB" id="9809679at2"/>
<dbReference type="Pfam" id="PF10609">
    <property type="entry name" value="ParA"/>
    <property type="match status" value="1"/>
</dbReference>
<dbReference type="InterPro" id="IPR044304">
    <property type="entry name" value="NUBPL-like"/>
</dbReference>
<dbReference type="InterPro" id="IPR027417">
    <property type="entry name" value="P-loop_NTPase"/>
</dbReference>
<dbReference type="Proteomes" id="UP000002382">
    <property type="component" value="Chromosome"/>
</dbReference>
<reference evidence="7 8" key="2">
    <citation type="journal article" date="2011" name="J. Bacteriol.">
        <title>Genome Sequence of Kosmotoga olearia Strain TBF 19.5.1, a Thermophilic Bacterium with a Wide Growth Temperature Range, Isolated from the Troll B Oil Platform in the North Sea.</title>
        <authorList>
            <person name="Swithers K.S."/>
            <person name="Dipippo J.L."/>
            <person name="Bruce D.C."/>
            <person name="Detter C."/>
            <person name="Tapia R."/>
            <person name="Han S."/>
            <person name="Goodwin L.A."/>
            <person name="Han J."/>
            <person name="Woyke T."/>
            <person name="Pitluck S."/>
            <person name="Pennacchio L."/>
            <person name="Nolan M."/>
            <person name="Mikhailova N."/>
            <person name="Land M.L."/>
            <person name="Nesbo C.L."/>
            <person name="Gogarten J.P."/>
            <person name="Noll K.M."/>
        </authorList>
    </citation>
    <scope>NUCLEOTIDE SEQUENCE [LARGE SCALE GENOMIC DNA]</scope>
    <source>
        <strain evidence="8">ATCC BAA-1733 / DSM 21960 / TBF 19.5.1</strain>
    </source>
</reference>
<dbReference type="RefSeq" id="WP_015868792.1">
    <property type="nucleotide sequence ID" value="NC_012785.1"/>
</dbReference>
<proteinExistence type="inferred from homology"/>
<dbReference type="GO" id="GO:0005524">
    <property type="term" value="F:ATP binding"/>
    <property type="evidence" value="ECO:0007669"/>
    <property type="project" value="UniProtKB-UniRule"/>
</dbReference>